<keyword evidence="1" id="KW-1185">Reference proteome</keyword>
<evidence type="ECO:0000313" key="2">
    <source>
        <dbReference type="WBParaSite" id="Pan_g6969.t1"/>
    </source>
</evidence>
<dbReference type="Proteomes" id="UP000492821">
    <property type="component" value="Unassembled WGS sequence"/>
</dbReference>
<reference evidence="1" key="1">
    <citation type="journal article" date="2013" name="Genetics">
        <title>The draft genome and transcriptome of Panagrellus redivivus are shaped by the harsh demands of a free-living lifestyle.</title>
        <authorList>
            <person name="Srinivasan J."/>
            <person name="Dillman A.R."/>
            <person name="Macchietto M.G."/>
            <person name="Heikkinen L."/>
            <person name="Lakso M."/>
            <person name="Fracchia K.M."/>
            <person name="Antoshechkin I."/>
            <person name="Mortazavi A."/>
            <person name="Wong G."/>
            <person name="Sternberg P.W."/>
        </authorList>
    </citation>
    <scope>NUCLEOTIDE SEQUENCE [LARGE SCALE GENOMIC DNA]</scope>
    <source>
        <strain evidence="1">MT8872</strain>
    </source>
</reference>
<evidence type="ECO:0000313" key="1">
    <source>
        <dbReference type="Proteomes" id="UP000492821"/>
    </source>
</evidence>
<reference evidence="2" key="2">
    <citation type="submission" date="2020-10" db="UniProtKB">
        <authorList>
            <consortium name="WormBaseParasite"/>
        </authorList>
    </citation>
    <scope>IDENTIFICATION</scope>
</reference>
<sequence length="67" mass="7425">MDFIPPPAGRLSTSSVRYVDKCETIGMGYSDEYSLGKQEFRATGPNSDESVRVLCHPYRNALNGLVQ</sequence>
<proteinExistence type="predicted"/>
<protein>
    <submittedName>
        <fullName evidence="2">Uncharacterized protein</fullName>
    </submittedName>
</protein>
<dbReference type="AlphaFoldDB" id="A0A7E4W3N0"/>
<organism evidence="1 2">
    <name type="scientific">Panagrellus redivivus</name>
    <name type="common">Microworm</name>
    <dbReference type="NCBI Taxonomy" id="6233"/>
    <lineage>
        <taxon>Eukaryota</taxon>
        <taxon>Metazoa</taxon>
        <taxon>Ecdysozoa</taxon>
        <taxon>Nematoda</taxon>
        <taxon>Chromadorea</taxon>
        <taxon>Rhabditida</taxon>
        <taxon>Tylenchina</taxon>
        <taxon>Panagrolaimomorpha</taxon>
        <taxon>Panagrolaimoidea</taxon>
        <taxon>Panagrolaimidae</taxon>
        <taxon>Panagrellus</taxon>
    </lineage>
</organism>
<dbReference type="WBParaSite" id="Pan_g6969.t1">
    <property type="protein sequence ID" value="Pan_g6969.t1"/>
    <property type="gene ID" value="Pan_g6969"/>
</dbReference>
<name>A0A7E4W3N0_PANRE</name>
<accession>A0A7E4W3N0</accession>